<keyword evidence="2" id="KW-1185">Reference proteome</keyword>
<evidence type="ECO:0000313" key="1">
    <source>
        <dbReference type="EMBL" id="KAK8211587.1"/>
    </source>
</evidence>
<reference evidence="1" key="1">
    <citation type="submission" date="2024-02" db="EMBL/GenBank/DDBJ databases">
        <title>Metagenome Assembled Genome of Zalaria obscura JY119.</title>
        <authorList>
            <person name="Vighnesh L."/>
            <person name="Jagadeeshwari U."/>
            <person name="Venkata Ramana C."/>
            <person name="Sasikala C."/>
        </authorList>
    </citation>
    <scope>NUCLEOTIDE SEQUENCE</scope>
    <source>
        <strain evidence="1">JY119</strain>
    </source>
</reference>
<proteinExistence type="predicted"/>
<comment type="caution">
    <text evidence="1">The sequence shown here is derived from an EMBL/GenBank/DDBJ whole genome shotgun (WGS) entry which is preliminary data.</text>
</comment>
<accession>A0ACC3SG28</accession>
<dbReference type="EMBL" id="JAMKPW020000013">
    <property type="protein sequence ID" value="KAK8211587.1"/>
    <property type="molecule type" value="Genomic_DNA"/>
</dbReference>
<dbReference type="Proteomes" id="UP001320706">
    <property type="component" value="Unassembled WGS sequence"/>
</dbReference>
<sequence length="308" mass="34247">MSSLVPPTYDSTRWITSNYHLSPSEDIRIAYIDCPPPPHTTTRKGTILLIHGFPQTSYQFRHVITPLSEAGYRVIAPDYRGAGASSKPRDGYTKTVMAGDLHSLVRAHLGIEEKVHVIGHDIGGMVAHAYASRFAAHTASVSWGECPLPGTEAFEAFKSDPGVWHFVFHQQTDLPEALTQGRERIYLKHFYDRLCLNPRAIGARDLEEYTVAFSQPGALRCGFDTYRAFPRDAEENRKWVKEQGKCKVPALSLSGGGSFLQAIAKDMVSEVYEDVEAATVDASGHWCAEENPVDFVRKNLAFIEKHPA</sequence>
<gene>
    <name evidence="1" type="ORF">M8818_003242</name>
</gene>
<organism evidence="1 2">
    <name type="scientific">Zalaria obscura</name>
    <dbReference type="NCBI Taxonomy" id="2024903"/>
    <lineage>
        <taxon>Eukaryota</taxon>
        <taxon>Fungi</taxon>
        <taxon>Dikarya</taxon>
        <taxon>Ascomycota</taxon>
        <taxon>Pezizomycotina</taxon>
        <taxon>Dothideomycetes</taxon>
        <taxon>Dothideomycetidae</taxon>
        <taxon>Dothideales</taxon>
        <taxon>Zalariaceae</taxon>
        <taxon>Zalaria</taxon>
    </lineage>
</organism>
<evidence type="ECO:0000313" key="2">
    <source>
        <dbReference type="Proteomes" id="UP001320706"/>
    </source>
</evidence>
<name>A0ACC3SG28_9PEZI</name>
<protein>
    <submittedName>
        <fullName evidence="1">Uncharacterized protein</fullName>
    </submittedName>
</protein>